<dbReference type="InterPro" id="IPR027786">
    <property type="entry name" value="Nse4/EID"/>
</dbReference>
<dbReference type="GO" id="GO:0030915">
    <property type="term" value="C:Smc5-Smc6 complex"/>
    <property type="evidence" value="ECO:0000318"/>
    <property type="project" value="GO_Central"/>
</dbReference>
<keyword evidence="4 7" id="KW-0233">DNA recombination</keyword>
<dbReference type="Proteomes" id="UP000813463">
    <property type="component" value="Chromosome 3"/>
</dbReference>
<dbReference type="GO" id="GO:0006310">
    <property type="term" value="P:DNA recombination"/>
    <property type="evidence" value="ECO:0007669"/>
    <property type="project" value="UniProtKB-UniRule"/>
</dbReference>
<dbReference type="InterPro" id="IPR014854">
    <property type="entry name" value="Nse4_C"/>
</dbReference>
<evidence type="ECO:0000256" key="8">
    <source>
        <dbReference type="SAM" id="MobiDB-lite"/>
    </source>
</evidence>
<keyword evidence="5 7" id="KW-0234">DNA repair</keyword>
<sequence>MGKVKIEKGSTSAVVRQFRSRETAAISSSGDSAAEHQNKPPLRKSRPPPSQHHGSGGEEEEDEEDEVVVRRNLRSKYLAVKNLLSSGAEDSLRTDSDKFKAMFDEVESLHKKVSKPREQVADAEALFDITSSFVKSVKAQKNEGLTPSDFVSCLLKDYGRQGRATSSADDSGNSIIWKDIGLAVSHIFRKGTGCSTMLGPMSSELKRRKTVVRKKHVRPTDTARPEELDNTTEVKTDTDKNMSLMFDILRKNRRVRLENIILDRSSFAQTVENLFALSFLVKDGRAEITANTNGHFVCPRNAPGAEAVTSGKVSYSHFVFRLDFKDWKLMLDSVGEGEEMMPHRVEADTFGHSKLPAGSDHEIAAMMTPIKKLSRNRGLVLLQ</sequence>
<evidence type="ECO:0000256" key="2">
    <source>
        <dbReference type="ARBA" id="ARBA00008997"/>
    </source>
</evidence>
<dbReference type="Pfam" id="PF08743">
    <property type="entry name" value="Nse4_C"/>
    <property type="match status" value="1"/>
</dbReference>
<dbReference type="AlphaFoldDB" id="A0A9R0IYC9"/>
<dbReference type="GO" id="GO:0005634">
    <property type="term" value="C:nucleus"/>
    <property type="evidence" value="ECO:0000318"/>
    <property type="project" value="GO_Central"/>
</dbReference>
<evidence type="ECO:0000256" key="6">
    <source>
        <dbReference type="ARBA" id="ARBA00023242"/>
    </source>
</evidence>
<evidence type="ECO:0000256" key="4">
    <source>
        <dbReference type="ARBA" id="ARBA00023172"/>
    </source>
</evidence>
<comment type="subcellular location">
    <subcellularLocation>
        <location evidence="1 7">Nucleus</location>
    </subcellularLocation>
</comment>
<accession>A0A9R0IYC9</accession>
<dbReference type="OrthoDB" id="361242at2759"/>
<keyword evidence="3 7" id="KW-0227">DNA damage</keyword>
<evidence type="ECO:0000256" key="1">
    <source>
        <dbReference type="ARBA" id="ARBA00004123"/>
    </source>
</evidence>
<feature type="compositionally biased region" description="Acidic residues" evidence="8">
    <location>
        <begin position="57"/>
        <end position="66"/>
    </location>
</feature>
<feature type="domain" description="Non-structural maintenance of chromosome element 4 C-terminal" evidence="9">
    <location>
        <begin position="255"/>
        <end position="341"/>
    </location>
</feature>
<evidence type="ECO:0000256" key="5">
    <source>
        <dbReference type="ARBA" id="ARBA00023204"/>
    </source>
</evidence>
<evidence type="ECO:0000313" key="10">
    <source>
        <dbReference type="Proteomes" id="UP000813463"/>
    </source>
</evidence>
<dbReference type="GeneID" id="110796606"/>
<reference evidence="10" key="1">
    <citation type="journal article" date="2021" name="Nat. Commun.">
        <title>Genomic analyses provide insights into spinach domestication and the genetic basis of agronomic traits.</title>
        <authorList>
            <person name="Cai X."/>
            <person name="Sun X."/>
            <person name="Xu C."/>
            <person name="Sun H."/>
            <person name="Wang X."/>
            <person name="Ge C."/>
            <person name="Zhang Z."/>
            <person name="Wang Q."/>
            <person name="Fei Z."/>
            <person name="Jiao C."/>
            <person name="Wang Q."/>
        </authorList>
    </citation>
    <scope>NUCLEOTIDE SEQUENCE [LARGE SCALE GENOMIC DNA]</scope>
    <source>
        <strain evidence="10">cv. Varoflay</strain>
    </source>
</reference>
<keyword evidence="6 7" id="KW-0539">Nucleus</keyword>
<evidence type="ECO:0000256" key="7">
    <source>
        <dbReference type="RuleBase" id="RU365071"/>
    </source>
</evidence>
<name>A0A9R0IYC9_SPIOL</name>
<gene>
    <name evidence="11" type="primary">LOC110796606</name>
</gene>
<protein>
    <recommendedName>
        <fullName evidence="7">Non-structural maintenance of chromosomes element 4</fullName>
    </recommendedName>
</protein>
<comment type="similarity">
    <text evidence="2 7">Belongs to the NSE4 family.</text>
</comment>
<keyword evidence="10" id="KW-1185">Reference proteome</keyword>
<comment type="function">
    <text evidence="7">Component of the SMC5-SMC6 complex, that promotes sister chromatid alignment after DNA damage and facilitates double-stranded DNA breaks (DSBs) repair via homologous recombination between sister chromatids.</text>
</comment>
<organism evidence="10 11">
    <name type="scientific">Spinacia oleracea</name>
    <name type="common">Spinach</name>
    <dbReference type="NCBI Taxonomy" id="3562"/>
    <lineage>
        <taxon>Eukaryota</taxon>
        <taxon>Viridiplantae</taxon>
        <taxon>Streptophyta</taxon>
        <taxon>Embryophyta</taxon>
        <taxon>Tracheophyta</taxon>
        <taxon>Spermatophyta</taxon>
        <taxon>Magnoliopsida</taxon>
        <taxon>eudicotyledons</taxon>
        <taxon>Gunneridae</taxon>
        <taxon>Pentapetalae</taxon>
        <taxon>Caryophyllales</taxon>
        <taxon>Chenopodiaceae</taxon>
        <taxon>Chenopodioideae</taxon>
        <taxon>Anserineae</taxon>
        <taxon>Spinacia</taxon>
    </lineage>
</organism>
<dbReference type="PANTHER" id="PTHR16140:SF0">
    <property type="entry name" value="NON-STRUCTURAL MAINTENANCE OF CHROMOSOMES ELEMENT 4"/>
    <property type="match status" value="1"/>
</dbReference>
<evidence type="ECO:0000256" key="3">
    <source>
        <dbReference type="ARBA" id="ARBA00022763"/>
    </source>
</evidence>
<comment type="subunit">
    <text evidence="7">Component of the SMC5-SMC6 complex.</text>
</comment>
<evidence type="ECO:0000259" key="9">
    <source>
        <dbReference type="Pfam" id="PF08743"/>
    </source>
</evidence>
<feature type="region of interest" description="Disordered" evidence="8">
    <location>
        <begin position="1"/>
        <end position="67"/>
    </location>
</feature>
<proteinExistence type="inferred from homology"/>
<dbReference type="KEGG" id="soe:110796606"/>
<dbReference type="RefSeq" id="XP_021857357.1">
    <property type="nucleotide sequence ID" value="XM_022001665.2"/>
</dbReference>
<evidence type="ECO:0000313" key="11">
    <source>
        <dbReference type="RefSeq" id="XP_021857357.1"/>
    </source>
</evidence>
<reference evidence="11" key="2">
    <citation type="submission" date="2025-08" db="UniProtKB">
        <authorList>
            <consortium name="RefSeq"/>
        </authorList>
    </citation>
    <scope>IDENTIFICATION</scope>
    <source>
        <tissue evidence="11">Leaf</tissue>
    </source>
</reference>
<dbReference type="PANTHER" id="PTHR16140">
    <property type="entry name" value="NON-STRUCTURAL MAINTENANCE OF CHROMOSOMES ELEMENT 4"/>
    <property type="match status" value="1"/>
</dbReference>
<dbReference type="GO" id="GO:0006281">
    <property type="term" value="P:DNA repair"/>
    <property type="evidence" value="ECO:0000318"/>
    <property type="project" value="GO_Central"/>
</dbReference>